<keyword evidence="5 13" id="KW-0436">Ligase</keyword>
<evidence type="ECO:0000256" key="10">
    <source>
        <dbReference type="ARBA" id="ARBA00022917"/>
    </source>
</evidence>
<dbReference type="InterPro" id="IPR004364">
    <property type="entry name" value="Aa-tRNA-synt_II"/>
</dbReference>
<evidence type="ECO:0000256" key="8">
    <source>
        <dbReference type="ARBA" id="ARBA00022840"/>
    </source>
</evidence>
<keyword evidence="17" id="KW-1185">Reference proteome</keyword>
<evidence type="ECO:0000256" key="4">
    <source>
        <dbReference type="ARBA" id="ARBA00022490"/>
    </source>
</evidence>
<dbReference type="Pfam" id="PF00152">
    <property type="entry name" value="tRNA-synt_2"/>
    <property type="match status" value="1"/>
</dbReference>
<evidence type="ECO:0000256" key="1">
    <source>
        <dbReference type="ARBA" id="ARBA00004496"/>
    </source>
</evidence>
<keyword evidence="10 13" id="KW-0648">Protein biosynthesis</keyword>
<evidence type="ECO:0000256" key="2">
    <source>
        <dbReference type="ARBA" id="ARBA00008226"/>
    </source>
</evidence>
<comment type="subcellular location">
    <subcellularLocation>
        <location evidence="1 13">Cytoplasm</location>
    </subcellularLocation>
</comment>
<comment type="cofactor">
    <cofactor evidence="13 14">
        <name>Mg(2+)</name>
        <dbReference type="ChEBI" id="CHEBI:18420"/>
    </cofactor>
    <text evidence="13 14">Binds 3 Mg(2+) ions per subunit.</text>
</comment>
<dbReference type="NCBIfam" id="TIGR00499">
    <property type="entry name" value="lysS_bact"/>
    <property type="match status" value="1"/>
</dbReference>
<dbReference type="CDD" id="cd04322">
    <property type="entry name" value="LysRS_N"/>
    <property type="match status" value="1"/>
</dbReference>
<dbReference type="Proteomes" id="UP000707138">
    <property type="component" value="Unassembled WGS sequence"/>
</dbReference>
<evidence type="ECO:0000256" key="14">
    <source>
        <dbReference type="RuleBase" id="RU000336"/>
    </source>
</evidence>
<dbReference type="NCBIfam" id="NF001756">
    <property type="entry name" value="PRK00484.1"/>
    <property type="match status" value="1"/>
</dbReference>
<dbReference type="Pfam" id="PF01336">
    <property type="entry name" value="tRNA_anti-codon"/>
    <property type="match status" value="1"/>
</dbReference>
<dbReference type="InterPro" id="IPR034762">
    <property type="entry name" value="Lys-tRNA-ligase_II_bac/euk"/>
</dbReference>
<keyword evidence="4 13" id="KW-0963">Cytoplasm</keyword>
<feature type="binding site" evidence="13">
    <location>
        <position position="415"/>
    </location>
    <ligand>
        <name>Mg(2+)</name>
        <dbReference type="ChEBI" id="CHEBI:18420"/>
        <label>2</label>
    </ligand>
</feature>
<keyword evidence="8 13" id="KW-0067">ATP-binding</keyword>
<dbReference type="EMBL" id="JACJLA010000009">
    <property type="protein sequence ID" value="MBM6912879.1"/>
    <property type="molecule type" value="Genomic_DNA"/>
</dbReference>
<feature type="binding site" evidence="13">
    <location>
        <position position="415"/>
    </location>
    <ligand>
        <name>Mg(2+)</name>
        <dbReference type="ChEBI" id="CHEBI:18420"/>
        <label>1</label>
    </ligand>
</feature>
<comment type="subunit">
    <text evidence="3 13">Homodimer.</text>
</comment>
<dbReference type="InterPro" id="IPR006195">
    <property type="entry name" value="aa-tRNA-synth_II"/>
</dbReference>
<feature type="binding site" evidence="13">
    <location>
        <position position="408"/>
    </location>
    <ligand>
        <name>Mg(2+)</name>
        <dbReference type="ChEBI" id="CHEBI:18420"/>
        <label>1</label>
    </ligand>
</feature>
<evidence type="ECO:0000256" key="11">
    <source>
        <dbReference type="ARBA" id="ARBA00023146"/>
    </source>
</evidence>
<keyword evidence="7 13" id="KW-0547">Nucleotide-binding</keyword>
<sequence length="514" mass="59142">MSDTKQASAQEQLKDLNDQMLIRRNKLAQYEEDGIYPFGQRFVVQQHAKDIKDNFRDFEDQPVTVAGRLMTIRSHGKTAFANIRDLSGDIQVYFRKDILGEDEYKHVKMLDMGDIVGIEGHVFRTHMGEITVKVEKLTLLSKSLRPLPEKWHGLKDTELRYRQRYVDLIVNPDVRDTFVKRTKIVAKIREYLNSHKFMEVETPMMHAIPGGAAARPFITHHNALDIDIYMRISPELYLKRLIVGGLERVYEINRSFRNEGIDNRHNPEFTMMESYQAYGNFEDAIALTENIVAYCAKEVLGTTTINYQGTEIDLTPPWNRITMQEGIKKYTGEDFDAVETIEQARAIADRLNVEYTPNDGIGKIINLCFEDYVEENLIQPTIVYGHPLEISPLAKQNREKPLTTERFEAFIYGRELANGYSELNDPIDQKQRFENQLKEREAGDDEAHRMDEDFVAALEYGLPPTAGLGIGIDRLVMFLTDSASIRDVLLFPLMKPETDAPTETTEEAETNEKE</sequence>
<dbReference type="SUPFAM" id="SSF55681">
    <property type="entry name" value="Class II aaRS and biotin synthetases"/>
    <property type="match status" value="1"/>
</dbReference>
<dbReference type="CDD" id="cd00775">
    <property type="entry name" value="LysRS_core"/>
    <property type="match status" value="1"/>
</dbReference>
<organism evidence="16 17">
    <name type="scientific">Veillonella magna</name>
    <dbReference type="NCBI Taxonomy" id="464322"/>
    <lineage>
        <taxon>Bacteria</taxon>
        <taxon>Bacillati</taxon>
        <taxon>Bacillota</taxon>
        <taxon>Negativicutes</taxon>
        <taxon>Veillonellales</taxon>
        <taxon>Veillonellaceae</taxon>
        <taxon>Veillonella</taxon>
    </lineage>
</organism>
<dbReference type="InterPro" id="IPR044136">
    <property type="entry name" value="Lys-tRNA-ligase_II_N"/>
</dbReference>
<keyword evidence="6 13" id="KW-0479">Metal-binding</keyword>
<dbReference type="PROSITE" id="PS50862">
    <property type="entry name" value="AA_TRNA_LIGASE_II"/>
    <property type="match status" value="1"/>
</dbReference>
<proteinExistence type="inferred from homology"/>
<comment type="caution">
    <text evidence="16">The sequence shown here is derived from an EMBL/GenBank/DDBJ whole genome shotgun (WGS) entry which is preliminary data.</text>
</comment>
<reference evidence="16 17" key="1">
    <citation type="journal article" date="2021" name="Sci. Rep.">
        <title>The distribution of antibiotic resistance genes in chicken gut microbiota commensals.</title>
        <authorList>
            <person name="Juricova H."/>
            <person name="Matiasovicova J."/>
            <person name="Kubasova T."/>
            <person name="Cejkova D."/>
            <person name="Rychlik I."/>
        </authorList>
    </citation>
    <scope>NUCLEOTIDE SEQUENCE [LARGE SCALE GENOMIC DNA]</scope>
    <source>
        <strain evidence="16 17">An537</strain>
    </source>
</reference>
<dbReference type="SUPFAM" id="SSF50249">
    <property type="entry name" value="Nucleic acid-binding proteins"/>
    <property type="match status" value="1"/>
</dbReference>
<evidence type="ECO:0000256" key="5">
    <source>
        <dbReference type="ARBA" id="ARBA00022598"/>
    </source>
</evidence>
<evidence type="ECO:0000256" key="9">
    <source>
        <dbReference type="ARBA" id="ARBA00022842"/>
    </source>
</evidence>
<name>A0ABS2GFC9_9FIRM</name>
<dbReference type="PRINTS" id="PR00982">
    <property type="entry name" value="TRNASYNTHLYS"/>
</dbReference>
<accession>A0ABS2GFC9</accession>
<evidence type="ECO:0000256" key="3">
    <source>
        <dbReference type="ARBA" id="ARBA00011738"/>
    </source>
</evidence>
<protein>
    <recommendedName>
        <fullName evidence="13">Lysine--tRNA ligase</fullName>
        <ecNumber evidence="13">6.1.1.6</ecNumber>
    </recommendedName>
    <alternativeName>
        <fullName evidence="13">Lysyl-tRNA synthetase</fullName>
        <shortName evidence="13">LysRS</shortName>
    </alternativeName>
</protein>
<feature type="domain" description="Aminoacyl-transfer RNA synthetases class-II family profile" evidence="15">
    <location>
        <begin position="181"/>
        <end position="496"/>
    </location>
</feature>
<dbReference type="InterPro" id="IPR018149">
    <property type="entry name" value="Lys-tRNA-synth_II_C"/>
</dbReference>
<dbReference type="InterPro" id="IPR045864">
    <property type="entry name" value="aa-tRNA-synth_II/BPL/LPL"/>
</dbReference>
<dbReference type="GO" id="GO:0004824">
    <property type="term" value="F:lysine-tRNA ligase activity"/>
    <property type="evidence" value="ECO:0007669"/>
    <property type="project" value="UniProtKB-EC"/>
</dbReference>
<comment type="similarity">
    <text evidence="2 13">Belongs to the class-II aminoacyl-tRNA synthetase family.</text>
</comment>
<gene>
    <name evidence="13 16" type="primary">lysS</name>
    <name evidence="16" type="ORF">H6A01_06025</name>
</gene>
<keyword evidence="9 13" id="KW-0460">Magnesium</keyword>
<dbReference type="PIRSF" id="PIRSF039101">
    <property type="entry name" value="LysRS2"/>
    <property type="match status" value="1"/>
</dbReference>
<comment type="catalytic activity">
    <reaction evidence="12 13 14">
        <text>tRNA(Lys) + L-lysine + ATP = L-lysyl-tRNA(Lys) + AMP + diphosphate</text>
        <dbReference type="Rhea" id="RHEA:20792"/>
        <dbReference type="Rhea" id="RHEA-COMP:9696"/>
        <dbReference type="Rhea" id="RHEA-COMP:9697"/>
        <dbReference type="ChEBI" id="CHEBI:30616"/>
        <dbReference type="ChEBI" id="CHEBI:32551"/>
        <dbReference type="ChEBI" id="CHEBI:33019"/>
        <dbReference type="ChEBI" id="CHEBI:78442"/>
        <dbReference type="ChEBI" id="CHEBI:78529"/>
        <dbReference type="ChEBI" id="CHEBI:456215"/>
        <dbReference type="EC" id="6.1.1.6"/>
    </reaction>
</comment>
<dbReference type="PANTHER" id="PTHR42918:SF15">
    <property type="entry name" value="LYSINE--TRNA LIGASE, CHLOROPLASTIC_MITOCHONDRIAL"/>
    <property type="match status" value="1"/>
</dbReference>
<dbReference type="EC" id="6.1.1.6" evidence="13"/>
<dbReference type="Gene3D" id="3.30.930.10">
    <property type="entry name" value="Bira Bifunctional Protein, Domain 2"/>
    <property type="match status" value="1"/>
</dbReference>
<dbReference type="PANTHER" id="PTHR42918">
    <property type="entry name" value="LYSYL-TRNA SYNTHETASE"/>
    <property type="match status" value="1"/>
</dbReference>
<evidence type="ECO:0000256" key="13">
    <source>
        <dbReference type="HAMAP-Rule" id="MF_00252"/>
    </source>
</evidence>
<dbReference type="InterPro" id="IPR002313">
    <property type="entry name" value="Lys-tRNA-ligase_II"/>
</dbReference>
<evidence type="ECO:0000259" key="15">
    <source>
        <dbReference type="PROSITE" id="PS50862"/>
    </source>
</evidence>
<dbReference type="Gene3D" id="2.40.50.140">
    <property type="entry name" value="Nucleic acid-binding proteins"/>
    <property type="match status" value="1"/>
</dbReference>
<evidence type="ECO:0000256" key="7">
    <source>
        <dbReference type="ARBA" id="ARBA00022741"/>
    </source>
</evidence>
<evidence type="ECO:0000313" key="17">
    <source>
        <dbReference type="Proteomes" id="UP000707138"/>
    </source>
</evidence>
<evidence type="ECO:0000256" key="12">
    <source>
        <dbReference type="ARBA" id="ARBA00048573"/>
    </source>
</evidence>
<evidence type="ECO:0000256" key="6">
    <source>
        <dbReference type="ARBA" id="ARBA00022723"/>
    </source>
</evidence>
<keyword evidence="11 13" id="KW-0030">Aminoacyl-tRNA synthetase</keyword>
<dbReference type="InterPro" id="IPR012340">
    <property type="entry name" value="NA-bd_OB-fold"/>
</dbReference>
<dbReference type="HAMAP" id="MF_00252">
    <property type="entry name" value="Lys_tRNA_synth_class2"/>
    <property type="match status" value="1"/>
</dbReference>
<dbReference type="RefSeq" id="WP_205087904.1">
    <property type="nucleotide sequence ID" value="NZ_JACJLA010000009.1"/>
</dbReference>
<evidence type="ECO:0000313" key="16">
    <source>
        <dbReference type="EMBL" id="MBM6912879.1"/>
    </source>
</evidence>
<dbReference type="InterPro" id="IPR004365">
    <property type="entry name" value="NA-bd_OB_tRNA"/>
</dbReference>